<feature type="transmembrane region" description="Helical" evidence="7">
    <location>
        <begin position="231"/>
        <end position="249"/>
    </location>
</feature>
<keyword evidence="10" id="KW-1185">Reference proteome</keyword>
<reference evidence="9 10" key="1">
    <citation type="submission" date="2020-08" db="EMBL/GenBank/DDBJ databases">
        <title>Sequencing the genomes of 1000 actinobacteria strains.</title>
        <authorList>
            <person name="Klenk H.-P."/>
        </authorList>
    </citation>
    <scope>NUCLEOTIDE SEQUENCE [LARGE SCALE GENOMIC DNA]</scope>
    <source>
        <strain evidence="9 10">DSM 45784</strain>
    </source>
</reference>
<evidence type="ECO:0000256" key="5">
    <source>
        <dbReference type="ARBA" id="ARBA00023136"/>
    </source>
</evidence>
<comment type="caution">
    <text evidence="9">The sequence shown here is derived from an EMBL/GenBank/DDBJ whole genome shotgun (WGS) entry which is preliminary data.</text>
</comment>
<evidence type="ECO:0000256" key="6">
    <source>
        <dbReference type="SAM" id="MobiDB-lite"/>
    </source>
</evidence>
<feature type="transmembrane region" description="Helical" evidence="7">
    <location>
        <begin position="87"/>
        <end position="105"/>
    </location>
</feature>
<feature type="transmembrane region" description="Helical" evidence="7">
    <location>
        <begin position="199"/>
        <end position="219"/>
    </location>
</feature>
<dbReference type="PANTHER" id="PTHR32322:SF2">
    <property type="entry name" value="EAMA DOMAIN-CONTAINING PROTEIN"/>
    <property type="match status" value="1"/>
</dbReference>
<keyword evidence="4 7" id="KW-1133">Transmembrane helix</keyword>
<feature type="transmembrane region" description="Helical" evidence="7">
    <location>
        <begin position="111"/>
        <end position="131"/>
    </location>
</feature>
<feature type="transmembrane region" description="Helical" evidence="7">
    <location>
        <begin position="167"/>
        <end position="187"/>
    </location>
</feature>
<dbReference type="RefSeq" id="WP_239123072.1">
    <property type="nucleotide sequence ID" value="NZ_BOOV01000017.1"/>
</dbReference>
<dbReference type="InterPro" id="IPR000620">
    <property type="entry name" value="EamA_dom"/>
</dbReference>
<dbReference type="Pfam" id="PF00892">
    <property type="entry name" value="EamA"/>
    <property type="match status" value="2"/>
</dbReference>
<dbReference type="SUPFAM" id="SSF103481">
    <property type="entry name" value="Multidrug resistance efflux transporter EmrE"/>
    <property type="match status" value="2"/>
</dbReference>
<evidence type="ECO:0000256" key="2">
    <source>
        <dbReference type="ARBA" id="ARBA00007362"/>
    </source>
</evidence>
<dbReference type="InterPro" id="IPR037185">
    <property type="entry name" value="EmrE-like"/>
</dbReference>
<keyword evidence="3 7" id="KW-0812">Transmembrane</keyword>
<comment type="subcellular location">
    <subcellularLocation>
        <location evidence="1">Membrane</location>
        <topology evidence="1">Multi-pass membrane protein</topology>
    </subcellularLocation>
</comment>
<dbReference type="EMBL" id="JACHND010000001">
    <property type="protein sequence ID" value="MBB4701036.1"/>
    <property type="molecule type" value="Genomic_DNA"/>
</dbReference>
<evidence type="ECO:0000256" key="7">
    <source>
        <dbReference type="SAM" id="Phobius"/>
    </source>
</evidence>
<feature type="region of interest" description="Disordered" evidence="6">
    <location>
        <begin position="1"/>
        <end position="22"/>
    </location>
</feature>
<proteinExistence type="inferred from homology"/>
<keyword evidence="5 7" id="KW-0472">Membrane</keyword>
<dbReference type="GO" id="GO:0016020">
    <property type="term" value="C:membrane"/>
    <property type="evidence" value="ECO:0007669"/>
    <property type="project" value="UniProtKB-SubCell"/>
</dbReference>
<feature type="transmembrane region" description="Helical" evidence="7">
    <location>
        <begin position="285"/>
        <end position="303"/>
    </location>
</feature>
<dbReference type="Proteomes" id="UP000542210">
    <property type="component" value="Unassembled WGS sequence"/>
</dbReference>
<feature type="transmembrane region" description="Helical" evidence="7">
    <location>
        <begin position="58"/>
        <end position="75"/>
    </location>
</feature>
<comment type="similarity">
    <text evidence="2">Belongs to the EamA transporter family.</text>
</comment>
<gene>
    <name evidence="9" type="ORF">BJ982_002580</name>
</gene>
<name>A0A7W7GBI9_9ACTN</name>
<dbReference type="AlphaFoldDB" id="A0A7W7GBI9"/>
<accession>A0A7W7GBI9</accession>
<organism evidence="9 10">
    <name type="scientific">Sphaerisporangium siamense</name>
    <dbReference type="NCBI Taxonomy" id="795645"/>
    <lineage>
        <taxon>Bacteria</taxon>
        <taxon>Bacillati</taxon>
        <taxon>Actinomycetota</taxon>
        <taxon>Actinomycetes</taxon>
        <taxon>Streptosporangiales</taxon>
        <taxon>Streptosporangiaceae</taxon>
        <taxon>Sphaerisporangium</taxon>
    </lineage>
</organism>
<evidence type="ECO:0000256" key="4">
    <source>
        <dbReference type="ARBA" id="ARBA00022989"/>
    </source>
</evidence>
<evidence type="ECO:0000256" key="1">
    <source>
        <dbReference type="ARBA" id="ARBA00004141"/>
    </source>
</evidence>
<evidence type="ECO:0000256" key="3">
    <source>
        <dbReference type="ARBA" id="ARBA00022692"/>
    </source>
</evidence>
<evidence type="ECO:0000313" key="10">
    <source>
        <dbReference type="Proteomes" id="UP000542210"/>
    </source>
</evidence>
<protein>
    <submittedName>
        <fullName evidence="9">Drug/metabolite transporter (DMT)-like permease</fullName>
    </submittedName>
</protein>
<evidence type="ECO:0000313" key="9">
    <source>
        <dbReference type="EMBL" id="MBB4701036.1"/>
    </source>
</evidence>
<evidence type="ECO:0000259" key="8">
    <source>
        <dbReference type="Pfam" id="PF00892"/>
    </source>
</evidence>
<sequence length="315" mass="31872">MSMTMDETAQATGRRGLSWASPGRARGAAGAAAAMFLVGTLTAVSPALHHYPVYGGQALRYAAGGLVLLLVMRARGTPHLRLDRRELALVALLAVTGLGAFNVFVIEATRYAGPATVGTIVATVPIVLALAGPLMERRRPTPSIVLAALVVAGGAALATGLGGGTPLGLLLALGALACEVAFSLLAVPLLPRLGAMRVSAYATLAAVPLLLVTGLVADGRDALRVPTVPEAAALAYLAVVVTAVAFFCWYDALPRLGPDRAGLFSGFLPIGAIVCGLVLGTGHPAPADLLGAALVIAGLLLGLRPRRPTPWAPAA</sequence>
<dbReference type="InterPro" id="IPR050638">
    <property type="entry name" value="AA-Vitamin_Transporters"/>
</dbReference>
<feature type="domain" description="EamA" evidence="8">
    <location>
        <begin position="27"/>
        <end position="158"/>
    </location>
</feature>
<dbReference type="PANTHER" id="PTHR32322">
    <property type="entry name" value="INNER MEMBRANE TRANSPORTER"/>
    <property type="match status" value="1"/>
</dbReference>
<feature type="compositionally biased region" description="Polar residues" evidence="6">
    <location>
        <begin position="1"/>
        <end position="11"/>
    </location>
</feature>
<feature type="transmembrane region" description="Helical" evidence="7">
    <location>
        <begin position="261"/>
        <end position="279"/>
    </location>
</feature>
<feature type="transmembrane region" description="Helical" evidence="7">
    <location>
        <begin position="143"/>
        <end position="161"/>
    </location>
</feature>
<feature type="domain" description="EamA" evidence="8">
    <location>
        <begin position="167"/>
        <end position="301"/>
    </location>
</feature>